<feature type="domain" description="C2H2-type" evidence="14">
    <location>
        <begin position="1860"/>
        <end position="1887"/>
    </location>
</feature>
<feature type="compositionally biased region" description="Basic and acidic residues" evidence="13">
    <location>
        <begin position="497"/>
        <end position="515"/>
    </location>
</feature>
<dbReference type="FunFam" id="3.30.160.60:FF:002063">
    <property type="entry name" value="RB associated KRAB zinc finger"/>
    <property type="match status" value="1"/>
</dbReference>
<dbReference type="FunFam" id="3.30.160.60:FF:002343">
    <property type="entry name" value="Zinc finger protein 33A"/>
    <property type="match status" value="6"/>
</dbReference>
<evidence type="ECO:0000259" key="17">
    <source>
        <dbReference type="PROSITE" id="PS50806"/>
    </source>
</evidence>
<keyword evidence="11" id="KW-0539">Nucleus</keyword>
<dbReference type="SUPFAM" id="SSF109640">
    <property type="entry name" value="KRAB domain (Kruppel-associated box)"/>
    <property type="match status" value="1"/>
</dbReference>
<dbReference type="SUPFAM" id="SSF57667">
    <property type="entry name" value="beta-beta-alpha zinc fingers"/>
    <property type="match status" value="18"/>
</dbReference>
<dbReference type="Gene3D" id="6.10.140.140">
    <property type="match status" value="1"/>
</dbReference>
<dbReference type="PROSITE" id="PS50804">
    <property type="entry name" value="SCAN_BOX"/>
    <property type="match status" value="1"/>
</dbReference>
<dbReference type="Pfam" id="PF01352">
    <property type="entry name" value="KRAB"/>
    <property type="match status" value="1"/>
</dbReference>
<dbReference type="KEGG" id="asn:102381783"/>
<reference evidence="19" key="1">
    <citation type="submission" date="2025-08" db="UniProtKB">
        <authorList>
            <consortium name="RefSeq"/>
        </authorList>
    </citation>
    <scope>IDENTIFICATION</scope>
</reference>
<accession>A0A3Q0FWX8</accession>
<feature type="domain" description="C2H2-type" evidence="14">
    <location>
        <begin position="1525"/>
        <end position="1552"/>
    </location>
</feature>
<gene>
    <name evidence="19" type="primary">LOC102381783</name>
</gene>
<feature type="domain" description="C2H2-type" evidence="14">
    <location>
        <begin position="547"/>
        <end position="574"/>
    </location>
</feature>
<dbReference type="Pfam" id="PF13912">
    <property type="entry name" value="zf-C2H2_6"/>
    <property type="match status" value="1"/>
</dbReference>
<dbReference type="InterPro" id="IPR013087">
    <property type="entry name" value="Znf_C2H2_type"/>
</dbReference>
<dbReference type="FunFam" id="3.30.160.60:FF:000690">
    <property type="entry name" value="Zinc finger protein 354C"/>
    <property type="match status" value="4"/>
</dbReference>
<feature type="domain" description="C2H2-type" evidence="14">
    <location>
        <begin position="967"/>
        <end position="994"/>
    </location>
</feature>
<feature type="domain" description="C2H2-type" evidence="14">
    <location>
        <begin position="799"/>
        <end position="826"/>
    </location>
</feature>
<evidence type="ECO:0000256" key="10">
    <source>
        <dbReference type="ARBA" id="ARBA00023163"/>
    </source>
</evidence>
<feature type="domain" description="KRAB-related" evidence="17">
    <location>
        <begin position="332"/>
        <end position="396"/>
    </location>
</feature>
<dbReference type="FunFam" id="3.30.160.60:FF:000538">
    <property type="entry name" value="zinc finger protein 853"/>
    <property type="match status" value="1"/>
</dbReference>
<dbReference type="PROSITE" id="PS50805">
    <property type="entry name" value="KRAB"/>
    <property type="match status" value="1"/>
</dbReference>
<dbReference type="Pfam" id="PF02023">
    <property type="entry name" value="SCAN"/>
    <property type="match status" value="1"/>
</dbReference>
<dbReference type="FunFam" id="1.10.4020.10:FF:000001">
    <property type="entry name" value="zinc finger protein 263 isoform X1"/>
    <property type="match status" value="1"/>
</dbReference>
<feature type="domain" description="C2H2-type" evidence="14">
    <location>
        <begin position="1665"/>
        <end position="1691"/>
    </location>
</feature>
<keyword evidence="18" id="KW-1185">Reference proteome</keyword>
<feature type="domain" description="C2H2-type" evidence="14">
    <location>
        <begin position="939"/>
        <end position="966"/>
    </location>
</feature>
<feature type="domain" description="C2H2-type" evidence="14">
    <location>
        <begin position="1441"/>
        <end position="1468"/>
    </location>
</feature>
<dbReference type="GO" id="GO:0005634">
    <property type="term" value="C:nucleus"/>
    <property type="evidence" value="ECO:0007669"/>
    <property type="project" value="UniProtKB-SubCell"/>
</dbReference>
<evidence type="ECO:0000256" key="13">
    <source>
        <dbReference type="SAM" id="MobiDB-lite"/>
    </source>
</evidence>
<feature type="domain" description="C2H2-type" evidence="14">
    <location>
        <begin position="631"/>
        <end position="658"/>
    </location>
</feature>
<feature type="region of interest" description="Disordered" evidence="13">
    <location>
        <begin position="1316"/>
        <end position="1378"/>
    </location>
</feature>
<dbReference type="InterPro" id="IPR038269">
    <property type="entry name" value="SCAN_sf"/>
</dbReference>
<comment type="similarity">
    <text evidence="3">Belongs to the krueppel C2H2-type zinc-finger protein family.</text>
</comment>
<dbReference type="FunFam" id="3.30.160.60:FF:000135">
    <property type="entry name" value="Zinc finger protein 358"/>
    <property type="match status" value="1"/>
</dbReference>
<dbReference type="PROSITE" id="PS50157">
    <property type="entry name" value="ZINC_FINGER_C2H2_2"/>
    <property type="match status" value="33"/>
</dbReference>
<dbReference type="InterPro" id="IPR036051">
    <property type="entry name" value="KRAB_dom_sf"/>
</dbReference>
<keyword evidence="8" id="KW-0805">Transcription regulation</keyword>
<feature type="domain" description="C2H2-type" evidence="14">
    <location>
        <begin position="1497"/>
        <end position="1524"/>
    </location>
</feature>
<dbReference type="Proteomes" id="UP000189705">
    <property type="component" value="Unplaced"/>
</dbReference>
<feature type="domain" description="C2H2-type" evidence="14">
    <location>
        <begin position="603"/>
        <end position="630"/>
    </location>
</feature>
<dbReference type="InterPro" id="IPR003309">
    <property type="entry name" value="SCAN_dom"/>
</dbReference>
<keyword evidence="6 12" id="KW-0863">Zinc-finger</keyword>
<evidence type="ECO:0000256" key="4">
    <source>
        <dbReference type="ARBA" id="ARBA00022723"/>
    </source>
</evidence>
<dbReference type="PROSITE" id="PS00028">
    <property type="entry name" value="ZINC_FINGER_C2H2_1"/>
    <property type="match status" value="28"/>
</dbReference>
<comment type="function">
    <text evidence="1">May be involved in transcriptional regulation.</text>
</comment>
<feature type="domain" description="C2H2-type" evidence="14">
    <location>
        <begin position="715"/>
        <end position="742"/>
    </location>
</feature>
<evidence type="ECO:0000313" key="18">
    <source>
        <dbReference type="Proteomes" id="UP000189705"/>
    </source>
</evidence>
<dbReference type="GO" id="GO:0008270">
    <property type="term" value="F:zinc ion binding"/>
    <property type="evidence" value="ECO:0007669"/>
    <property type="project" value="UniProtKB-KW"/>
</dbReference>
<name>A0A3Q0FWX8_ALLSI</name>
<feature type="domain" description="C2H2-type" evidence="14">
    <location>
        <begin position="1748"/>
        <end position="1775"/>
    </location>
</feature>
<evidence type="ECO:0000256" key="6">
    <source>
        <dbReference type="ARBA" id="ARBA00022771"/>
    </source>
</evidence>
<feature type="domain" description="C2H2-type" evidence="14">
    <location>
        <begin position="575"/>
        <end position="602"/>
    </location>
</feature>
<feature type="domain" description="C2H2-type" evidence="14">
    <location>
        <begin position="1888"/>
        <end position="1915"/>
    </location>
</feature>
<dbReference type="GeneID" id="102381783"/>
<dbReference type="FunFam" id="3.30.160.60:FF:001343">
    <property type="entry name" value="Zinc finger protein 568"/>
    <property type="match status" value="1"/>
</dbReference>
<evidence type="ECO:0000256" key="11">
    <source>
        <dbReference type="ARBA" id="ARBA00023242"/>
    </source>
</evidence>
<feature type="domain" description="C2H2-type" evidence="14">
    <location>
        <begin position="883"/>
        <end position="910"/>
    </location>
</feature>
<evidence type="ECO:0000256" key="9">
    <source>
        <dbReference type="ARBA" id="ARBA00023125"/>
    </source>
</evidence>
<dbReference type="InterPro" id="IPR001909">
    <property type="entry name" value="KRAB"/>
</dbReference>
<dbReference type="CDD" id="cd07936">
    <property type="entry name" value="SCAN"/>
    <property type="match status" value="1"/>
</dbReference>
<feature type="domain" description="C2H2-type" evidence="14">
    <location>
        <begin position="1804"/>
        <end position="1831"/>
    </location>
</feature>
<protein>
    <submittedName>
        <fullName evidence="19">Zinc finger protein 850-like</fullName>
    </submittedName>
</protein>
<dbReference type="SUPFAM" id="SSF47353">
    <property type="entry name" value="Retrovirus capsid dimerization domain-like"/>
    <property type="match status" value="1"/>
</dbReference>
<dbReference type="FunFam" id="3.30.160.60:FF:000912">
    <property type="entry name" value="Zinc finger protein 660"/>
    <property type="match status" value="1"/>
</dbReference>
<feature type="region of interest" description="Disordered" evidence="13">
    <location>
        <begin position="1154"/>
        <end position="1181"/>
    </location>
</feature>
<feature type="domain" description="C2H2-type" evidence="14">
    <location>
        <begin position="1776"/>
        <end position="1803"/>
    </location>
</feature>
<feature type="region of interest" description="Disordered" evidence="13">
    <location>
        <begin position="452"/>
        <end position="526"/>
    </location>
</feature>
<dbReference type="GO" id="GO:0000981">
    <property type="term" value="F:DNA-binding transcription factor activity, RNA polymerase II-specific"/>
    <property type="evidence" value="ECO:0007669"/>
    <property type="project" value="TreeGrafter"/>
</dbReference>
<evidence type="ECO:0000256" key="8">
    <source>
        <dbReference type="ARBA" id="ARBA00023015"/>
    </source>
</evidence>
<feature type="compositionally biased region" description="Basic and acidic residues" evidence="13">
    <location>
        <begin position="304"/>
        <end position="316"/>
    </location>
</feature>
<feature type="region of interest" description="Disordered" evidence="13">
    <location>
        <begin position="213"/>
        <end position="332"/>
    </location>
</feature>
<dbReference type="PANTHER" id="PTHR24379:SF20">
    <property type="entry name" value="ZINC FINGER PROTEIN 517"/>
    <property type="match status" value="1"/>
</dbReference>
<dbReference type="FunFam" id="3.30.160.60:FF:001119">
    <property type="entry name" value="zinc finger protein 408"/>
    <property type="match status" value="1"/>
</dbReference>
<feature type="domain" description="C2H2-type" evidence="14">
    <location>
        <begin position="827"/>
        <end position="854"/>
    </location>
</feature>
<comment type="subcellular location">
    <subcellularLocation>
        <location evidence="2">Nucleus</location>
    </subcellularLocation>
</comment>
<dbReference type="FunFam" id="3.30.160.60:FF:001997">
    <property type="entry name" value="Uncharacterized protein"/>
    <property type="match status" value="1"/>
</dbReference>
<dbReference type="FunFam" id="3.30.160.60:FF:001630">
    <property type="entry name" value="Zinc finger protein 888"/>
    <property type="match status" value="1"/>
</dbReference>
<dbReference type="FunFam" id="3.30.160.60:FF:001509">
    <property type="entry name" value="Zinc finger protein 616"/>
    <property type="match status" value="1"/>
</dbReference>
<evidence type="ECO:0000313" key="19">
    <source>
        <dbReference type="RefSeq" id="XP_025050665.1"/>
    </source>
</evidence>
<evidence type="ECO:0000256" key="3">
    <source>
        <dbReference type="ARBA" id="ARBA00006991"/>
    </source>
</evidence>
<feature type="domain" description="SCAN box" evidence="15">
    <location>
        <begin position="1186"/>
        <end position="1265"/>
    </location>
</feature>
<organism evidence="18 19">
    <name type="scientific">Alligator sinensis</name>
    <name type="common">Chinese alligator</name>
    <dbReference type="NCBI Taxonomy" id="38654"/>
    <lineage>
        <taxon>Eukaryota</taxon>
        <taxon>Metazoa</taxon>
        <taxon>Chordata</taxon>
        <taxon>Craniata</taxon>
        <taxon>Vertebrata</taxon>
        <taxon>Euteleostomi</taxon>
        <taxon>Archelosauria</taxon>
        <taxon>Archosauria</taxon>
        <taxon>Crocodylia</taxon>
        <taxon>Alligatoridae</taxon>
        <taxon>Alligatorinae</taxon>
        <taxon>Alligator</taxon>
    </lineage>
</organism>
<feature type="domain" description="C2H2-type" evidence="14">
    <location>
        <begin position="911"/>
        <end position="938"/>
    </location>
</feature>
<dbReference type="CDD" id="cd07765">
    <property type="entry name" value="KRAB_A-box"/>
    <property type="match status" value="1"/>
</dbReference>
<keyword evidence="9" id="KW-0238">DNA-binding</keyword>
<dbReference type="SMART" id="SM00349">
    <property type="entry name" value="KRAB"/>
    <property type="match status" value="1"/>
</dbReference>
<feature type="domain" description="C2H2-type" evidence="14">
    <location>
        <begin position="771"/>
        <end position="798"/>
    </location>
</feature>
<dbReference type="FunFam" id="3.30.160.60:FF:000862">
    <property type="entry name" value="zinc finger protein 697"/>
    <property type="match status" value="1"/>
</dbReference>
<dbReference type="FunFam" id="3.30.160.60:FF:000100">
    <property type="entry name" value="Zinc finger 45-like"/>
    <property type="match status" value="1"/>
</dbReference>
<feature type="region of interest" description="Disordered" evidence="13">
    <location>
        <begin position="163"/>
        <end position="187"/>
    </location>
</feature>
<feature type="domain" description="C2H2-type" evidence="14">
    <location>
        <begin position="1637"/>
        <end position="1664"/>
    </location>
</feature>
<keyword evidence="5" id="KW-0677">Repeat</keyword>
<feature type="region of interest" description="Disordered" evidence="13">
    <location>
        <begin position="1"/>
        <end position="70"/>
    </location>
</feature>
<feature type="domain" description="C2H2-type" evidence="14">
    <location>
        <begin position="1832"/>
        <end position="1859"/>
    </location>
</feature>
<dbReference type="InParanoid" id="A0A3Q0FWX8"/>
<feature type="compositionally biased region" description="Low complexity" evidence="13">
    <location>
        <begin position="1363"/>
        <end position="1372"/>
    </location>
</feature>
<evidence type="ECO:0000259" key="14">
    <source>
        <dbReference type="PROSITE" id="PS50157"/>
    </source>
</evidence>
<dbReference type="FunFam" id="3.30.160.60:FF:000016">
    <property type="entry name" value="zinc finger protein 37 homolog"/>
    <property type="match status" value="3"/>
</dbReference>
<dbReference type="FunFam" id="3.30.160.60:FF:000295">
    <property type="entry name" value="zinc finger protein 19"/>
    <property type="match status" value="1"/>
</dbReference>
<feature type="domain" description="C2H2-type" evidence="14">
    <location>
        <begin position="855"/>
        <end position="882"/>
    </location>
</feature>
<feature type="domain" description="C2H2-type" evidence="14">
    <location>
        <begin position="1553"/>
        <end position="1580"/>
    </location>
</feature>
<dbReference type="RefSeq" id="XP_025050665.1">
    <property type="nucleotide sequence ID" value="XM_025194880.1"/>
</dbReference>
<feature type="domain" description="C2H2-type" evidence="14">
    <location>
        <begin position="659"/>
        <end position="686"/>
    </location>
</feature>
<feature type="domain" description="C2H2-type" evidence="14">
    <location>
        <begin position="1720"/>
        <end position="1747"/>
    </location>
</feature>
<dbReference type="FunFam" id="3.30.160.60:FF:000340">
    <property type="entry name" value="zinc finger protein 473 isoform X1"/>
    <property type="match status" value="1"/>
</dbReference>
<feature type="domain" description="C2H2-type" evidence="14">
    <location>
        <begin position="687"/>
        <end position="714"/>
    </location>
</feature>
<keyword evidence="4" id="KW-0479">Metal-binding</keyword>
<feature type="domain" description="KRAB" evidence="16">
    <location>
        <begin position="335"/>
        <end position="407"/>
    </location>
</feature>
<dbReference type="FunFam" id="3.30.160.60:FF:000338">
    <property type="entry name" value="zinc finger protein 383"/>
    <property type="match status" value="1"/>
</dbReference>
<feature type="domain" description="C2H2-type" evidence="14">
    <location>
        <begin position="743"/>
        <end position="770"/>
    </location>
</feature>
<keyword evidence="7" id="KW-0862">Zinc</keyword>
<dbReference type="PROSITE" id="PS50806">
    <property type="entry name" value="KRAB_RELATED"/>
    <property type="match status" value="1"/>
</dbReference>
<evidence type="ECO:0000256" key="5">
    <source>
        <dbReference type="ARBA" id="ARBA00022737"/>
    </source>
</evidence>
<dbReference type="Gene3D" id="1.10.4020.10">
    <property type="entry name" value="DNA breaking-rejoining enzymes"/>
    <property type="match status" value="1"/>
</dbReference>
<feature type="domain" description="C2H2-type" evidence="14">
    <location>
        <begin position="1469"/>
        <end position="1496"/>
    </location>
</feature>
<feature type="compositionally biased region" description="Basic and acidic residues" evidence="13">
    <location>
        <begin position="229"/>
        <end position="270"/>
    </location>
</feature>
<feature type="compositionally biased region" description="Basic and acidic residues" evidence="13">
    <location>
        <begin position="452"/>
        <end position="470"/>
    </location>
</feature>
<feature type="domain" description="C2H2-type" evidence="14">
    <location>
        <begin position="1692"/>
        <end position="1719"/>
    </location>
</feature>
<evidence type="ECO:0000259" key="16">
    <source>
        <dbReference type="PROSITE" id="PS50805"/>
    </source>
</evidence>
<feature type="domain" description="C2H2-type" evidence="14">
    <location>
        <begin position="1609"/>
        <end position="1636"/>
    </location>
</feature>
<evidence type="ECO:0000256" key="12">
    <source>
        <dbReference type="PROSITE-ProRule" id="PRU00042"/>
    </source>
</evidence>
<evidence type="ECO:0000259" key="15">
    <source>
        <dbReference type="PROSITE" id="PS50804"/>
    </source>
</evidence>
<proteinExistence type="inferred from homology"/>
<evidence type="ECO:0000256" key="7">
    <source>
        <dbReference type="ARBA" id="ARBA00022833"/>
    </source>
</evidence>
<dbReference type="Pfam" id="PF00096">
    <property type="entry name" value="zf-C2H2"/>
    <property type="match status" value="26"/>
</dbReference>
<dbReference type="InterPro" id="IPR003655">
    <property type="entry name" value="aKRAB"/>
</dbReference>
<dbReference type="SMART" id="SM00431">
    <property type="entry name" value="SCAN"/>
    <property type="match status" value="1"/>
</dbReference>
<evidence type="ECO:0000256" key="1">
    <source>
        <dbReference type="ARBA" id="ARBA00003767"/>
    </source>
</evidence>
<dbReference type="FunFam" id="3.30.160.60:FF:000176">
    <property type="entry name" value="zinc finger protein 70"/>
    <property type="match status" value="1"/>
</dbReference>
<evidence type="ECO:0000256" key="2">
    <source>
        <dbReference type="ARBA" id="ARBA00004123"/>
    </source>
</evidence>
<dbReference type="Gene3D" id="3.30.160.60">
    <property type="entry name" value="Classic Zinc Finger"/>
    <property type="match status" value="32"/>
</dbReference>
<feature type="compositionally biased region" description="Low complexity" evidence="13">
    <location>
        <begin position="213"/>
        <end position="222"/>
    </location>
</feature>
<dbReference type="PANTHER" id="PTHR24379">
    <property type="entry name" value="KRAB AND ZINC FINGER DOMAIN-CONTAINING"/>
    <property type="match status" value="1"/>
</dbReference>
<sequence>MCKAGGRSQMVCAAGPRSPRGWGRGAGRGGCREGRESSGTGGSPGDRTLSAGTVCECRESENPGPGGERPLLMESVAAALDPMVDMAQPFGALVKLEEQDPGGLQAGADGTRKVPPIVQAWTWGASSRWSAPQPVKVKQQLQKESVKRWEIRGQEVIQAVHPLSDAKFPSETPQLAPGNDLPTPETWRQPFRGIRYLEAKGTQEITVNVKVKQVSSGKVQPSGTLQEPGDSRLEQPKAHCVDRPLEEARRKETLAPQDEPRHVPKEEPPPHQESGAGTLSRAEQQPPEEGPGNLELQKTSPGRLGEKDSLRPEPDQVQRGQGRPPKQEDSLELREVFEDVAVYFTRKEWELLEEHDKVLYQDQMLRNYEALVSLGYGGPTPDLIYRIQQGQVELWVWDDEDGGEISRSEDLLPSEGAWLLRRAEEHADKEGPANMDPSKNFPCCLGEMDSLGPEKDQWHKSQGRPEKQEECLSVNQIPSPIGCESGDRAEPTNSPGQRKEGVELSEQKSHWKETLHPSQGSGEGVRGKSFTFSSLTWQLCLEREKPHQCSVCGKSFTFSFDLAKHQCIRTEQKPYGCLECGKSFTRSSNLAQHQLLHTGEKRHPCLECGKSFTQCSHLARYRLIHAGEKPHKCLECGKSFTFSSDLARHQRIHTGEKPYQCSECGKSFNCSSNFARHKRIHTGEKPHKCPECGKSFTCASHLTQHQIIHTGEKPHQCPECGKRFAFSSDLAQHQIIHTGEKPYQCSECGKSFNCSSILAQHQRIHTGEKPHLCSACGKSFTCSSDLVQHQCIQMGEKPHQCLDCGKSFTFSSDLARHQRIHTGEKPYRCSECGKSFTRSSHLVWHQRIHTGQKPHQCPECGKSFNFSSDLAQHRRIHTGEKPYQCSECEKSFNSSSNLARHQRIHTGEKPYLCSECGKSFTCSSHLTLHWRIHTGEKPHQCSECGKSFTCSSHLTQHRRIHTGEKPYQCSQCGKSFTCSSHLTQHRLIHARKHPEQAQELQKVVSMLGGILHREEFIDSMLWRPPAEKREDVDSQEDLLAAPETGPCWQVLCVSSGRAGVQAPGWVSPLLVETVVAALESVAAVDLPFAAMVKTEGKLEEQDPGTLQTGDEKTKVPLVVHARTGGVSPRWSAPQAVNQQLEKLVQHQEIQGQEVNQAMQPPPEAEIPSETPKLASGDDLPTPETWRQRFRGLCYQEAEGPREVCSCLKELCWRWLEPQSRSKEQILELVVLEQFLAILPREMQSWQWGHNVETCTEAVTLAEGFQLGQEEGEKLQITMSVKVEEVASDKMQPTGALQKHANSWLEQPKAYHADRPLEEAGEREAPGPWDKPAQVPKEESPPHQGSDYPKTEETWECSADKSCSGWSPRRGPSPGAGGAWLLSRAEEETRVEGPADLEPARTSLGSLGEKETWHKSHERSQKQKENVAVNQLQGIQRGRKTHRCTECRKNFVSWQDLSQHQCVQMGEQPHRCTRCGKSFRQPSSLARHWCMHTRKKPHKCSECGKSFTCSTNLTQHWLIHKGEKTYQCSECGKSFTHSSRLAQHQRIHTGEKPHQCSDCGKSFNLSSNLTRHRLTHTGEKPYRCSECGKSFTQFSHLVRHWLIHTGEKPYQCSECGKSFNQSSSLAQHQRIHTEEKPYQCTECGKSFNLSSNLTKHWLIHTGEMPYQCSESGKSFTESSHLAQQVSHTEEKPHWCLQCGKSFTQSSSLARHQLIHTGEKPHQCSECGKSFKLSSHLTEHRLIHTGEKPHQCSECGKSFTRSSHLARHKVVHTEEKPHRCSECGKSFAQFSNLTRHQLIHIGEKPHQCSECGKSFSQFSNLARHQLVHTGDKPFQCSECGKSFAHSSTLSQHHLSHTGEKPHQCPECGKSFSRSSNLAKHQLIHTEKKSHQCLECGKGFPHSSKLAQHQCIHIQEHS</sequence>
<dbReference type="GO" id="GO:0000977">
    <property type="term" value="F:RNA polymerase II transcription regulatory region sequence-specific DNA binding"/>
    <property type="evidence" value="ECO:0007669"/>
    <property type="project" value="TreeGrafter"/>
</dbReference>
<keyword evidence="10" id="KW-0804">Transcription</keyword>
<dbReference type="FunFam" id="3.30.160.60:FF:000688">
    <property type="entry name" value="zinc finger protein 197 isoform X1"/>
    <property type="match status" value="1"/>
</dbReference>
<dbReference type="InterPro" id="IPR036236">
    <property type="entry name" value="Znf_C2H2_sf"/>
</dbReference>
<feature type="domain" description="C2H2-type" evidence="14">
    <location>
        <begin position="1581"/>
        <end position="1608"/>
    </location>
</feature>
<dbReference type="SMART" id="SM00355">
    <property type="entry name" value="ZnF_C2H2"/>
    <property type="match status" value="32"/>
</dbReference>